<accession>A0A6J7VKT6</accession>
<feature type="compositionally biased region" description="Low complexity" evidence="1">
    <location>
        <begin position="229"/>
        <end position="238"/>
    </location>
</feature>
<proteinExistence type="predicted"/>
<evidence type="ECO:0000256" key="1">
    <source>
        <dbReference type="SAM" id="MobiDB-lite"/>
    </source>
</evidence>
<sequence>MTISSTGTRFSYSGNGATTAFSFPRQFFLDADLDVYLVDNTSKVVTVQVLNTHYTVSGAGSPAGGSITMLAAPATGKTLIIARDTALSQGLDLDNVTSLPMTSLEAALDRAMMVVDELKTIVSRTIGYPITGITTFDPTLPEPVANRAIGINAAGNGLALRSPQAWTSAAGAPGTGLGSVGDYYLNTTNGDVYLKTGVSTWTLQGNFLGPMGPQGNTGPQGPTGPLGPTGPTGAMGPTGPNGPGTGDVIGPAGAVADNLASYNLTTGKLIKDSGVPVAGLVGFLPVTAAAGTTLLVAGSARFIVVSGATTQTITLPAVSTLLAGTGYYVLNLSSGSVTVQSSGLNAIAVIPQFSAASFTSNAITGTGAGVWNLVWEGGSVSTGFGALVYHNTATHNRIRFNSANAVTAGTNAQGQGALTETLNVITTAVANPSGVTLPSPSGTATTSTWVTVVNKGANPVNVYPPTGGAIDAISANSPILLPVGAMMTFWSASTTQWYSSISTSVNLALSTSVAPSVTAGTNAQGQGALTSDLNTITTAAANPSGVTLPTATVGRCVKVVNKGANPIAIFPASGAAIDALGANASITVPVGGAIEFNATSTTQWSSSNTGNFITDAVGSVGIGIAPSLGTFHVSGTGYATAGWVLPNGQSFYWGAGDGSTKIAGDSSTDLMQFYAAGLERFRIDASGNVLTVSSGGLGYGTGSGGTVTQLTSKATGVTLNKTNGSITMSNSALAAGATTGFLVTNSTLAVTDTVIVNHASGGTPANYQWWIQTGGAGNFTVYVKNISAGSLSDAIIINFAVIKAVNS</sequence>
<evidence type="ECO:0008006" key="3">
    <source>
        <dbReference type="Google" id="ProtNLM"/>
    </source>
</evidence>
<gene>
    <name evidence="2" type="ORF">UFOVP143_5</name>
</gene>
<reference evidence="2" key="1">
    <citation type="submission" date="2020-05" db="EMBL/GenBank/DDBJ databases">
        <authorList>
            <person name="Chiriac C."/>
            <person name="Salcher M."/>
            <person name="Ghai R."/>
            <person name="Kavagutti S V."/>
        </authorList>
    </citation>
    <scope>NUCLEOTIDE SEQUENCE</scope>
</reference>
<evidence type="ECO:0000313" key="2">
    <source>
        <dbReference type="EMBL" id="CAB5079528.1"/>
    </source>
</evidence>
<dbReference type="EMBL" id="LR798191">
    <property type="protein sequence ID" value="CAB5079528.1"/>
    <property type="molecule type" value="Genomic_DNA"/>
</dbReference>
<feature type="region of interest" description="Disordered" evidence="1">
    <location>
        <begin position="211"/>
        <end position="245"/>
    </location>
</feature>
<protein>
    <recommendedName>
        <fullName evidence="3">Collagen triple helix repeat</fullName>
    </recommendedName>
</protein>
<name>A0A6J7VKT6_9CAUD</name>
<organism evidence="2">
    <name type="scientific">uncultured Caudovirales phage</name>
    <dbReference type="NCBI Taxonomy" id="2100421"/>
    <lineage>
        <taxon>Viruses</taxon>
        <taxon>Duplodnaviria</taxon>
        <taxon>Heunggongvirae</taxon>
        <taxon>Uroviricota</taxon>
        <taxon>Caudoviricetes</taxon>
        <taxon>Peduoviridae</taxon>
        <taxon>Maltschvirus</taxon>
        <taxon>Maltschvirus maltsch</taxon>
    </lineage>
</organism>
<feature type="compositionally biased region" description="Low complexity" evidence="1">
    <location>
        <begin position="211"/>
        <end position="220"/>
    </location>
</feature>